<dbReference type="EMBL" id="RSCD01000019">
    <property type="protein sequence ID" value="RSH85685.1"/>
    <property type="molecule type" value="Genomic_DNA"/>
</dbReference>
<keyword evidence="2" id="KW-1185">Reference proteome</keyword>
<sequence>MSAACALAIAIYKLNTDDDRLIYVLVRSPPEVISDLVRFEDGIFVDKSTAMAAFNDSALRAQMRQAIKFAAISCSIVMAAALKYTIKFIRETDEKDKRNIAVIESFVSLLSLAPHVPGIAVTALRTAVVAVYKHYHASNEGLKVVIDDLIANTIYWPLIDKHNLPLTTVIVDDDILRRVYQDYFELVIRSNHL</sequence>
<dbReference type="OrthoDB" id="10620902at2759"/>
<evidence type="ECO:0000313" key="2">
    <source>
        <dbReference type="Proteomes" id="UP000279259"/>
    </source>
</evidence>
<dbReference type="Proteomes" id="UP000279259">
    <property type="component" value="Unassembled WGS sequence"/>
</dbReference>
<name>A0A427Y3M9_9TREE</name>
<protein>
    <submittedName>
        <fullName evidence="1">Uncharacterized protein</fullName>
    </submittedName>
</protein>
<gene>
    <name evidence="1" type="ORF">EHS25_003826</name>
</gene>
<dbReference type="AlphaFoldDB" id="A0A427Y3M9"/>
<reference evidence="1 2" key="1">
    <citation type="submission" date="2018-11" db="EMBL/GenBank/DDBJ databases">
        <title>Genome sequence of Saitozyma podzolica DSM 27192.</title>
        <authorList>
            <person name="Aliyu H."/>
            <person name="Gorte O."/>
            <person name="Ochsenreither K."/>
        </authorList>
    </citation>
    <scope>NUCLEOTIDE SEQUENCE [LARGE SCALE GENOMIC DNA]</scope>
    <source>
        <strain evidence="1 2">DSM 27192</strain>
    </source>
</reference>
<organism evidence="1 2">
    <name type="scientific">Saitozyma podzolica</name>
    <dbReference type="NCBI Taxonomy" id="1890683"/>
    <lineage>
        <taxon>Eukaryota</taxon>
        <taxon>Fungi</taxon>
        <taxon>Dikarya</taxon>
        <taxon>Basidiomycota</taxon>
        <taxon>Agaricomycotina</taxon>
        <taxon>Tremellomycetes</taxon>
        <taxon>Tremellales</taxon>
        <taxon>Trimorphomycetaceae</taxon>
        <taxon>Saitozyma</taxon>
    </lineage>
</organism>
<comment type="caution">
    <text evidence="1">The sequence shown here is derived from an EMBL/GenBank/DDBJ whole genome shotgun (WGS) entry which is preliminary data.</text>
</comment>
<evidence type="ECO:0000313" key="1">
    <source>
        <dbReference type="EMBL" id="RSH85685.1"/>
    </source>
</evidence>
<proteinExistence type="predicted"/>
<accession>A0A427Y3M9</accession>